<organism evidence="2 3">
    <name type="scientific">Adineta steineri</name>
    <dbReference type="NCBI Taxonomy" id="433720"/>
    <lineage>
        <taxon>Eukaryota</taxon>
        <taxon>Metazoa</taxon>
        <taxon>Spiralia</taxon>
        <taxon>Gnathifera</taxon>
        <taxon>Rotifera</taxon>
        <taxon>Eurotatoria</taxon>
        <taxon>Bdelloidea</taxon>
        <taxon>Adinetida</taxon>
        <taxon>Adinetidae</taxon>
        <taxon>Adineta</taxon>
    </lineage>
</organism>
<name>A0A815LQN3_9BILA</name>
<dbReference type="Proteomes" id="UP000663891">
    <property type="component" value="Unassembled WGS sequence"/>
</dbReference>
<reference evidence="2" key="1">
    <citation type="submission" date="2021-02" db="EMBL/GenBank/DDBJ databases">
        <authorList>
            <person name="Nowell W R."/>
        </authorList>
    </citation>
    <scope>NUCLEOTIDE SEQUENCE</scope>
</reference>
<comment type="caution">
    <text evidence="2">The sequence shown here is derived from an EMBL/GenBank/DDBJ whole genome shotgun (WGS) entry which is preliminary data.</text>
</comment>
<evidence type="ECO:0000313" key="3">
    <source>
        <dbReference type="Proteomes" id="UP000663891"/>
    </source>
</evidence>
<dbReference type="InterPro" id="IPR026832">
    <property type="entry name" value="Asteroid"/>
</dbReference>
<protein>
    <recommendedName>
        <fullName evidence="4">Asteroid domain-containing protein</fullName>
    </recommendedName>
</protein>
<sequence length="693" mass="81540">MGIRGLQTFIEQKLSLLNEIELHNCNVLFDGNSIYHQMYKECHLTCLFGGEYDKFYDYCKQLFESFRLCEINVIVVFDGARLDDRKLATTLARSKKRIDYSTKLSVNIDLSPLLLRQTFLNVLDEMNIPYVSALGEGDDECVSLANHLNCYLISRDSDYYCYNLLQGYIPFEYVDINPIKKDSYYYLSAQLFTIDSLLNKFPGLNHSTLSLACCLCGNDYINENLVEKIFNHIIEIVEKSKQNKTKKNLRTKHWYAMQWVKQFDDIEIALEKSLTPISKGEKTKIEMKLRLALQSYLNPTDTLIYRFISSNNQNLLKNSHFVELARDYLDKLDMTDEQIRNQIDKVSLEIKSKCNHSIPTYLLDAVTDLRLSESFIEILIHRRLICSALVELEDEPSIHVDAIPIILPCLAILLKWDDEQDDQSVIIYHRVFKQLKSCPYSVTILLKWDDEQDDQSVIIYHRVFKQLKSCPYSVSNLNDNIDLNHLNSLSLIERKNFVYKCLNISLSQREKYVHIHSDYHLWLMGVHYWYSIRNLKPVYIYGIIISLIKSIYLVNDDNSQCEDIEPLSLSIDDKRNSIQIEPEIRQTINLKLKNMKKKVYDFKKFDCSIIHEFNCLQTIYVYTMKVNEFFNRPFNYQMHADKFLCGSFFYAFVEHYETKQNIHDAIRDLFQKHTKLLTIIENLFQSIASDIDF</sequence>
<dbReference type="Gene3D" id="3.40.50.1010">
    <property type="entry name" value="5'-nuclease"/>
    <property type="match status" value="1"/>
</dbReference>
<dbReference type="SUPFAM" id="SSF88723">
    <property type="entry name" value="PIN domain-like"/>
    <property type="match status" value="1"/>
</dbReference>
<dbReference type="PANTHER" id="PTHR15665">
    <property type="entry name" value="ASTEROID PROTEIN"/>
    <property type="match status" value="1"/>
</dbReference>
<dbReference type="PANTHER" id="PTHR15665:SF1">
    <property type="entry name" value="PROTEIN ASTEROID HOMOLOG 1"/>
    <property type="match status" value="1"/>
</dbReference>
<gene>
    <name evidence="2" type="ORF">VCS650_LOCUS37095</name>
</gene>
<dbReference type="InterPro" id="IPR029060">
    <property type="entry name" value="PIN-like_dom_sf"/>
</dbReference>
<evidence type="ECO:0000313" key="2">
    <source>
        <dbReference type="EMBL" id="CAF1410783.1"/>
    </source>
</evidence>
<evidence type="ECO:0000256" key="1">
    <source>
        <dbReference type="ARBA" id="ARBA00007398"/>
    </source>
</evidence>
<accession>A0A815LQN3</accession>
<evidence type="ECO:0008006" key="4">
    <source>
        <dbReference type="Google" id="ProtNLM"/>
    </source>
</evidence>
<dbReference type="AlphaFoldDB" id="A0A815LQN3"/>
<proteinExistence type="inferred from homology"/>
<comment type="similarity">
    <text evidence="1">Belongs to the asteroid family.</text>
</comment>
<dbReference type="OrthoDB" id="25987at2759"/>
<dbReference type="EMBL" id="CAJNON010000969">
    <property type="protein sequence ID" value="CAF1410783.1"/>
    <property type="molecule type" value="Genomic_DNA"/>
</dbReference>